<dbReference type="InterPro" id="IPR008969">
    <property type="entry name" value="CarboxyPept-like_regulatory"/>
</dbReference>
<comment type="caution">
    <text evidence="6">The sequence shown here is derived from an EMBL/GenBank/DDBJ whole genome shotgun (WGS) entry which is preliminary data.</text>
</comment>
<evidence type="ECO:0000256" key="1">
    <source>
        <dbReference type="ARBA" id="ARBA00000548"/>
    </source>
</evidence>
<dbReference type="Gene3D" id="2.60.40.10">
    <property type="entry name" value="Immunoglobulins"/>
    <property type="match status" value="3"/>
</dbReference>
<evidence type="ECO:0000256" key="5">
    <source>
        <dbReference type="SAM" id="SignalP"/>
    </source>
</evidence>
<dbReference type="InterPro" id="IPR013784">
    <property type="entry name" value="Carb-bd-like_fold"/>
</dbReference>
<dbReference type="SUPFAM" id="SSF49452">
    <property type="entry name" value="Starch-binding domain-like"/>
    <property type="match status" value="2"/>
</dbReference>
<name>A0ABU7SI03_9ACTN</name>
<dbReference type="Gene3D" id="2.60.40.1120">
    <property type="entry name" value="Carboxypeptidase-like, regulatory domain"/>
    <property type="match status" value="1"/>
</dbReference>
<protein>
    <recommendedName>
        <fullName evidence="2">alpha-amylase</fullName>
        <ecNumber evidence="2">3.2.1.1</ecNumber>
    </recommendedName>
    <alternativeName>
        <fullName evidence="4">1,4-alpha-D-glucan glucanohydrolase</fullName>
    </alternativeName>
</protein>
<evidence type="ECO:0000313" key="6">
    <source>
        <dbReference type="EMBL" id="MEE6309197.1"/>
    </source>
</evidence>
<keyword evidence="7" id="KW-1185">Reference proteome</keyword>
<organism evidence="6 7">
    <name type="scientific">Plantactinospora veratri</name>
    <dbReference type="NCBI Taxonomy" id="1436122"/>
    <lineage>
        <taxon>Bacteria</taxon>
        <taxon>Bacillati</taxon>
        <taxon>Actinomycetota</taxon>
        <taxon>Actinomycetes</taxon>
        <taxon>Micromonosporales</taxon>
        <taxon>Micromonosporaceae</taxon>
        <taxon>Plantactinospora</taxon>
    </lineage>
</organism>
<dbReference type="EMBL" id="JAZGQL010000015">
    <property type="protein sequence ID" value="MEE6309197.1"/>
    <property type="molecule type" value="Genomic_DNA"/>
</dbReference>
<dbReference type="EC" id="3.2.1.1" evidence="2"/>
<sequence>MALAATVLAASPPPAVAAPAGSAATGAISGRLTTSAGAGAVGAWIGLYEADGFDFINGTTTGEDGRYTFEGVAAGSYLVEFVPNSGPRQYYRQKSDIWDADPVVVTAGATSTADERLFPSGIVSGELSTATGEPAADVYVSVRDDDSGEWSGGLTDADGRYRISALPGTYVVSFQPIPGTYQEQYVPGKLDPTDATRFEVVADAEIVANDTLLPAGSLSGRFTSQAGEPMSDVHVALQTPNGHYAGDAGYTDDDGEFRVPALLAGTYQVSFTVGEQTQYYRGRLSAADANPVVIRGGEPTRITEKQLGTGSIRITAVDAVTGAPVGRFCVQSQCGSGSVTLHDLPKGAHDLNLYTEDGSYHNKDLLGVRVGVGQTTERTVKLRPAAVITTTVVDRATGRPVSGVCVAAFRPRQAALQDGYGNCSDSAGRIRVGRLNGGEHRLFVNPRGSTYGRQWVGPDGGTGDERQAAVVTATVGQTVTAPQIKLDRAGTVTGRITDAATGAPIKDAFVSVLTAHPGVGVGDAHPDADGRYTLARLGPYEWPVVVHAYGYASQWSGGGAPSRYTATPVRVTAGGSVTNDVAVAAGSEVAGSFTNADGVPFESGYVIARNAETGDVAGSVWMSGGHFRMRVTGPQRVYFTYDVTFQAEEHLNGTYRVTNPDGTRTVPRFKVPASGTLTVDLVVPTS</sequence>
<evidence type="ECO:0000313" key="7">
    <source>
        <dbReference type="Proteomes" id="UP001339911"/>
    </source>
</evidence>
<dbReference type="PANTHER" id="PTHR23303">
    <property type="entry name" value="CARBOXYPEPTIDASE REGULATORY REGION-CONTAINING"/>
    <property type="match status" value="1"/>
</dbReference>
<dbReference type="InterPro" id="IPR051417">
    <property type="entry name" value="SDr/BOS_complex"/>
</dbReference>
<dbReference type="Proteomes" id="UP001339911">
    <property type="component" value="Unassembled WGS sequence"/>
</dbReference>
<keyword evidence="3 5" id="KW-0732">Signal</keyword>
<gene>
    <name evidence="6" type="ORF">V1634_20370</name>
</gene>
<dbReference type="Pfam" id="PF13620">
    <property type="entry name" value="CarboxypepD_reg"/>
    <property type="match status" value="3"/>
</dbReference>
<evidence type="ECO:0000256" key="4">
    <source>
        <dbReference type="ARBA" id="ARBA00030238"/>
    </source>
</evidence>
<reference evidence="6 7" key="1">
    <citation type="submission" date="2024-01" db="EMBL/GenBank/DDBJ databases">
        <title>Genome insights into Plantactinospora veratri sp. nov.</title>
        <authorList>
            <person name="Wang L."/>
        </authorList>
    </citation>
    <scope>NUCLEOTIDE SEQUENCE [LARGE SCALE GENOMIC DNA]</scope>
    <source>
        <strain evidence="6 7">NEAU-FHS4</strain>
    </source>
</reference>
<feature type="signal peptide" evidence="5">
    <location>
        <begin position="1"/>
        <end position="17"/>
    </location>
</feature>
<proteinExistence type="predicted"/>
<dbReference type="SUPFAM" id="SSF49464">
    <property type="entry name" value="Carboxypeptidase regulatory domain-like"/>
    <property type="match status" value="2"/>
</dbReference>
<comment type="catalytic activity">
    <reaction evidence="1">
        <text>Endohydrolysis of (1-&gt;4)-alpha-D-glucosidic linkages in polysaccharides containing three or more (1-&gt;4)-alpha-linked D-glucose units.</text>
        <dbReference type="EC" id="3.2.1.1"/>
    </reaction>
</comment>
<dbReference type="InterPro" id="IPR013783">
    <property type="entry name" value="Ig-like_fold"/>
</dbReference>
<feature type="chain" id="PRO_5045176551" description="alpha-amylase" evidence="5">
    <location>
        <begin position="18"/>
        <end position="686"/>
    </location>
</feature>
<evidence type="ECO:0000256" key="3">
    <source>
        <dbReference type="ARBA" id="ARBA00022729"/>
    </source>
</evidence>
<dbReference type="RefSeq" id="WP_331209483.1">
    <property type="nucleotide sequence ID" value="NZ_JAZGQL010000015.1"/>
</dbReference>
<accession>A0ABU7SI03</accession>
<evidence type="ECO:0000256" key="2">
    <source>
        <dbReference type="ARBA" id="ARBA00012595"/>
    </source>
</evidence>